<evidence type="ECO:0000313" key="2">
    <source>
        <dbReference type="EMBL" id="QJI03181.1"/>
    </source>
</evidence>
<dbReference type="EMBL" id="MT145065">
    <property type="protein sequence ID" value="QJI03181.1"/>
    <property type="molecule type" value="Genomic_DNA"/>
</dbReference>
<reference evidence="2" key="1">
    <citation type="submission" date="2020-03" db="EMBL/GenBank/DDBJ databases">
        <title>The deep terrestrial virosphere.</title>
        <authorList>
            <person name="Holmfeldt K."/>
            <person name="Nilsson E."/>
            <person name="Simone D."/>
            <person name="Lopez-Fernandez M."/>
            <person name="Wu X."/>
            <person name="de Brujin I."/>
            <person name="Lundin D."/>
            <person name="Andersson A."/>
            <person name="Bertilsson S."/>
            <person name="Dopson M."/>
        </authorList>
    </citation>
    <scope>NUCLEOTIDE SEQUENCE</scope>
    <source>
        <strain evidence="2">TM448B04171</strain>
    </source>
</reference>
<gene>
    <name evidence="2" type="ORF">TM448B04171_0009</name>
</gene>
<name>A0A6M3XYY9_9ZZZZ</name>
<protein>
    <submittedName>
        <fullName evidence="2">Uncharacterized protein</fullName>
    </submittedName>
</protein>
<keyword evidence="1" id="KW-0472">Membrane</keyword>
<accession>A0A6M3XYY9</accession>
<organism evidence="2">
    <name type="scientific">viral metagenome</name>
    <dbReference type="NCBI Taxonomy" id="1070528"/>
    <lineage>
        <taxon>unclassified sequences</taxon>
        <taxon>metagenomes</taxon>
        <taxon>organismal metagenomes</taxon>
    </lineage>
</organism>
<keyword evidence="1" id="KW-0812">Transmembrane</keyword>
<sequence>MDTFERNLIIVGIVLIISVLGGVYYGNCREAKVFNQKYQTAYSCGDFFWAKNQINQQIQILKVEGLK</sequence>
<evidence type="ECO:0000256" key="1">
    <source>
        <dbReference type="SAM" id="Phobius"/>
    </source>
</evidence>
<feature type="transmembrane region" description="Helical" evidence="1">
    <location>
        <begin position="7"/>
        <end position="26"/>
    </location>
</feature>
<dbReference type="AlphaFoldDB" id="A0A6M3XYY9"/>
<proteinExistence type="predicted"/>
<keyword evidence="1" id="KW-1133">Transmembrane helix</keyword>